<comment type="similarity">
    <text evidence="2 7">Belongs to the peptidase S41B family.</text>
</comment>
<dbReference type="Pfam" id="PF14684">
    <property type="entry name" value="Tricorn_C1"/>
    <property type="match status" value="1"/>
</dbReference>
<feature type="region of interest" description="Disordered" evidence="10">
    <location>
        <begin position="1084"/>
        <end position="1106"/>
    </location>
</feature>
<feature type="signal peptide" evidence="11">
    <location>
        <begin position="1"/>
        <end position="24"/>
    </location>
</feature>
<evidence type="ECO:0000256" key="1">
    <source>
        <dbReference type="ARBA" id="ARBA00004496"/>
    </source>
</evidence>
<dbReference type="CDD" id="cd07562">
    <property type="entry name" value="Peptidase_S41_TRI"/>
    <property type="match status" value="1"/>
</dbReference>
<evidence type="ECO:0000256" key="7">
    <source>
        <dbReference type="PIRNR" id="PIRNR036421"/>
    </source>
</evidence>
<evidence type="ECO:0000313" key="14">
    <source>
        <dbReference type="Proteomes" id="UP000076830"/>
    </source>
</evidence>
<dbReference type="Gene3D" id="3.30.750.44">
    <property type="match status" value="1"/>
</dbReference>
<keyword evidence="6 7" id="KW-0720">Serine protease</keyword>
<keyword evidence="14" id="KW-1185">Reference proteome</keyword>
<dbReference type="STRING" id="1300342.I596_2773"/>
<dbReference type="PATRIC" id="fig|1300342.3.peg.2698"/>
<evidence type="ECO:0000256" key="4">
    <source>
        <dbReference type="ARBA" id="ARBA00022670"/>
    </source>
</evidence>
<dbReference type="EC" id="3.4.21.-" evidence="7"/>
<dbReference type="PIRSF" id="PIRSF036421">
    <property type="entry name" value="Tricorn_protease"/>
    <property type="match status" value="1"/>
</dbReference>
<dbReference type="Pfam" id="PF26550">
    <property type="entry name" value="Tricorn_2nd"/>
    <property type="match status" value="1"/>
</dbReference>
<dbReference type="RefSeq" id="WP_067648705.1">
    <property type="nucleotide sequence ID" value="NZ_CP015249.1"/>
</dbReference>
<keyword evidence="5 7" id="KW-0378">Hydrolase</keyword>
<evidence type="ECO:0000256" key="11">
    <source>
        <dbReference type="SAM" id="SignalP"/>
    </source>
</evidence>
<evidence type="ECO:0000256" key="9">
    <source>
        <dbReference type="PIRSR" id="PIRSR036421-3"/>
    </source>
</evidence>
<keyword evidence="11" id="KW-0732">Signal</keyword>
<feature type="chain" id="PRO_5007813487" description="Tricorn protease homolog" evidence="11">
    <location>
        <begin position="25"/>
        <end position="1106"/>
    </location>
</feature>
<dbReference type="SUPFAM" id="SSF82171">
    <property type="entry name" value="DPP6 N-terminal domain-like"/>
    <property type="match status" value="1"/>
</dbReference>
<organism evidence="13 14">
    <name type="scientific">Dokdonella koreensis DS-123</name>
    <dbReference type="NCBI Taxonomy" id="1300342"/>
    <lineage>
        <taxon>Bacteria</taxon>
        <taxon>Pseudomonadati</taxon>
        <taxon>Pseudomonadota</taxon>
        <taxon>Gammaproteobacteria</taxon>
        <taxon>Lysobacterales</taxon>
        <taxon>Rhodanobacteraceae</taxon>
        <taxon>Dokdonella</taxon>
    </lineage>
</organism>
<protein>
    <recommendedName>
        <fullName evidence="7">Tricorn protease homolog</fullName>
        <ecNumber evidence="7">3.4.21.-</ecNumber>
    </recommendedName>
</protein>
<comment type="function">
    <text evidence="7">Degrades oligopeptides.</text>
</comment>
<sequence>MSPQRAFSLLLLAGAAAVSLPAAADTRLLRFPDVCGERVVFTYAGDLWTTSVQGGTAVRLTAGPGLEQSARFSPDCSRVAFTGQYGGDDQVYVIDAAGGEPTQLTYYPTIGPLPQRWGFDHQVYGWTPDGQAVLFRSWRDSINTSHPQLYTIPAAGGLPTALPMPSAGVGRYSPDGTRIVYSPKFRDFRTWNRYVGGWAQDLYIYDFAAKSAKNITNDPNTDRDPVWIGEAVYFLADRGAYMNLYRYDVGSGQTRQLTHYQGADARWASGGSNGLIAYEVDGTLHVYDTKTDEDRALAITVPSDLVRARAEERSVKDRIEDFALSENGKRALFTARGEVFSVPVKDGITLNLTHTPGLHEREAAWSADGKRLAYVSDQDGEEAIWVRNADGSGATKLTTESFGRLYAPRWSPDGSRIAFVDSESRLRVVATAGGGPAPVIADDPGISRRDYAWSPGGHYLAYTLTDAGTQVQRLFVYDLAATRSVPVGGAEASAYGPAFSPDGKHLYFIGDREWTPQISSVEWNFAANRSAGIFALALRKDGANPFAPKNDRADQDEDKDAKANGKDEEKGAKKDAKPGAVDDRIDFDGLDRRLIRAPIEPDNIGWIGLTGKALYYVTGDGFYYGREGAYKSKLKAYVFDERKEQDVFEDVHGLAFAPASSSVLVQSGQAYKLIDLSAGKPEPKDVKLDGLYARVDPKAEYAAIFGEVWRRYRDHFYVHNMHGYDWNAIRAKYEPMLAWVGDRSDLNYLLGQMVAELNVGHAYVSGGDFQLPQRPNVGLIGARFELDAASGRYRIARILEGSNDEERYRSPLTEVGVDARVGDYVLAINGQPLGATDNPYRLLRVAPGQLVQLTLNARPNETGARTVLVKPVANEMDLNYYAWTRHNRAYVEKASGGTLGYLHIPDMGPDGIREFIKAFYPQLRKQGLVVDVRDNGGGNVSAMIIERLARKPLGLGYGRGFETTGTYPQQTFLGHLAALCNGTTASDGDIFSYMFKRAKLGPLIGERTWGGVVGISDWGPLIDGGQVSVPQFATASVEGTYVIEGEGVEPDIAVENDVAAQLGGRDPQLDRAIDELKKAIAAAPVGLPPRPADPVKTPDAPKGLGR</sequence>
<evidence type="ECO:0000256" key="10">
    <source>
        <dbReference type="SAM" id="MobiDB-lite"/>
    </source>
</evidence>
<dbReference type="PANTHER" id="PTHR43253:SF1">
    <property type="entry name" value="TRICORN PROTEASE HOMOLOG 2-RELATED"/>
    <property type="match status" value="1"/>
</dbReference>
<evidence type="ECO:0000256" key="8">
    <source>
        <dbReference type="PIRSR" id="PIRSR036421-1"/>
    </source>
</evidence>
<dbReference type="AlphaFoldDB" id="A0A160DW14"/>
<dbReference type="Pfam" id="PF14685">
    <property type="entry name" value="PDZ_Tricorn"/>
    <property type="match status" value="1"/>
</dbReference>
<keyword evidence="3 7" id="KW-0963">Cytoplasm</keyword>
<feature type="active site" description="Nucleophile" evidence="8">
    <location>
        <position position="986"/>
    </location>
</feature>
<dbReference type="InterPro" id="IPR029045">
    <property type="entry name" value="ClpP/crotonase-like_dom_sf"/>
</dbReference>
<dbReference type="Pfam" id="PF03572">
    <property type="entry name" value="Peptidase_S41"/>
    <property type="match status" value="1"/>
</dbReference>
<evidence type="ECO:0000256" key="5">
    <source>
        <dbReference type="ARBA" id="ARBA00022801"/>
    </source>
</evidence>
<dbReference type="SUPFAM" id="SSF50156">
    <property type="entry name" value="PDZ domain-like"/>
    <property type="match status" value="1"/>
</dbReference>
<dbReference type="Gene3D" id="2.130.10.10">
    <property type="entry name" value="YVTN repeat-like/Quinoprotein amine dehydrogenase"/>
    <property type="match status" value="1"/>
</dbReference>
<evidence type="ECO:0000256" key="2">
    <source>
        <dbReference type="ARBA" id="ARBA00008524"/>
    </source>
</evidence>
<dbReference type="InterPro" id="IPR012393">
    <property type="entry name" value="Tricorn_protease"/>
</dbReference>
<evidence type="ECO:0000256" key="6">
    <source>
        <dbReference type="ARBA" id="ARBA00022825"/>
    </source>
</evidence>
<feature type="compositionally biased region" description="Basic and acidic residues" evidence="10">
    <location>
        <begin position="549"/>
        <end position="578"/>
    </location>
</feature>
<dbReference type="Pfam" id="PF26549">
    <property type="entry name" value="Tricorn_N"/>
    <property type="match status" value="1"/>
</dbReference>
<feature type="active site" description="Charge relay system" evidence="8">
    <location>
        <position position="761"/>
    </location>
</feature>
<dbReference type="OrthoDB" id="9758793at2"/>
<name>A0A160DW14_9GAMM</name>
<dbReference type="InterPro" id="IPR029414">
    <property type="entry name" value="Tricorn_PDZ"/>
</dbReference>
<keyword evidence="4 7" id="KW-0645">Protease</keyword>
<dbReference type="SUPFAM" id="SSF69304">
    <property type="entry name" value="Tricorn protease N-terminal domain"/>
    <property type="match status" value="1"/>
</dbReference>
<dbReference type="GO" id="GO:0005737">
    <property type="term" value="C:cytoplasm"/>
    <property type="evidence" value="ECO:0007669"/>
    <property type="project" value="UniProtKB-SubCell"/>
</dbReference>
<reference evidence="13 14" key="1">
    <citation type="submission" date="2016-04" db="EMBL/GenBank/DDBJ databases">
        <title>Complete genome sequence of Dokdonella koreensis DS-123T.</title>
        <authorList>
            <person name="Kim J.F."/>
            <person name="Lee H."/>
            <person name="Kwak M.-J."/>
        </authorList>
    </citation>
    <scope>NUCLEOTIDE SEQUENCE [LARGE SCALE GENOMIC DNA]</scope>
    <source>
        <strain evidence="13 14">DS-123</strain>
    </source>
</reference>
<feature type="site" description="Transition state stabilizer; via amide nitrogen" evidence="9">
    <location>
        <position position="987"/>
    </location>
</feature>
<dbReference type="Gene3D" id="3.90.226.10">
    <property type="entry name" value="2-enoyl-CoA Hydratase, Chain A, domain 1"/>
    <property type="match status" value="1"/>
</dbReference>
<dbReference type="InterPro" id="IPR036034">
    <property type="entry name" value="PDZ_sf"/>
</dbReference>
<dbReference type="SUPFAM" id="SSF52096">
    <property type="entry name" value="ClpP/crotonase"/>
    <property type="match status" value="1"/>
</dbReference>
<feature type="region of interest" description="Disordered" evidence="10">
    <location>
        <begin position="545"/>
        <end position="578"/>
    </location>
</feature>
<dbReference type="Gene3D" id="2.30.42.10">
    <property type="match status" value="1"/>
</dbReference>
<dbReference type="InterPro" id="IPR028204">
    <property type="entry name" value="Tricorn_C1"/>
</dbReference>
<accession>A0A160DW14</accession>
<dbReference type="InterPro" id="IPR015943">
    <property type="entry name" value="WD40/YVTN_repeat-like_dom_sf"/>
</dbReference>
<evidence type="ECO:0000313" key="13">
    <source>
        <dbReference type="EMBL" id="ANB18768.1"/>
    </source>
</evidence>
<dbReference type="Proteomes" id="UP000076830">
    <property type="component" value="Chromosome"/>
</dbReference>
<dbReference type="PANTHER" id="PTHR43253">
    <property type="entry name" value="TRICORN PROTEASE HOMOLOG 2-RELATED"/>
    <property type="match status" value="1"/>
</dbReference>
<dbReference type="KEGG" id="dko:I596_2773"/>
<dbReference type="SMART" id="SM00245">
    <property type="entry name" value="TSPc"/>
    <property type="match status" value="1"/>
</dbReference>
<dbReference type="EMBL" id="CP015249">
    <property type="protein sequence ID" value="ANB18768.1"/>
    <property type="molecule type" value="Genomic_DNA"/>
</dbReference>
<feature type="domain" description="Tail specific protease" evidence="12">
    <location>
        <begin position="862"/>
        <end position="1055"/>
    </location>
</feature>
<feature type="active site" description="Charge relay system" evidence="8">
    <location>
        <position position="1044"/>
    </location>
</feature>
<evidence type="ECO:0000256" key="3">
    <source>
        <dbReference type="ARBA" id="ARBA00022490"/>
    </source>
</evidence>
<dbReference type="GO" id="GO:0008236">
    <property type="term" value="F:serine-type peptidase activity"/>
    <property type="evidence" value="ECO:0007669"/>
    <property type="project" value="UniProtKB-UniRule"/>
</dbReference>
<evidence type="ECO:0000259" key="12">
    <source>
        <dbReference type="SMART" id="SM00245"/>
    </source>
</evidence>
<dbReference type="InterPro" id="IPR005151">
    <property type="entry name" value="Tail-specific_protease"/>
</dbReference>
<gene>
    <name evidence="13" type="ORF">I596_2773</name>
</gene>
<proteinExistence type="inferred from homology"/>
<dbReference type="Gene3D" id="2.120.10.60">
    <property type="entry name" value="Tricorn protease N-terminal domain"/>
    <property type="match status" value="1"/>
</dbReference>
<dbReference type="GO" id="GO:0006508">
    <property type="term" value="P:proteolysis"/>
    <property type="evidence" value="ECO:0007669"/>
    <property type="project" value="UniProtKB-UniRule"/>
</dbReference>
<comment type="subcellular location">
    <subcellularLocation>
        <location evidence="1 7">Cytoplasm</location>
    </subcellularLocation>
</comment>